<protein>
    <recommendedName>
        <fullName evidence="3">Amine oxidase domain-containing protein</fullName>
    </recommendedName>
</protein>
<proteinExistence type="predicted"/>
<dbReference type="Gene3D" id="3.50.50.60">
    <property type="entry name" value="FAD/NAD(P)-binding domain"/>
    <property type="match status" value="1"/>
</dbReference>
<dbReference type="PANTHER" id="PTHR42923">
    <property type="entry name" value="PROTOPORPHYRINOGEN OXIDASE"/>
    <property type="match status" value="1"/>
</dbReference>
<gene>
    <name evidence="1" type="ORF">DY000_02041747</name>
</gene>
<dbReference type="EMBL" id="QGKV02001507">
    <property type="protein sequence ID" value="KAF3529117.1"/>
    <property type="molecule type" value="Genomic_DNA"/>
</dbReference>
<comment type="caution">
    <text evidence="1">The sequence shown here is derived from an EMBL/GenBank/DDBJ whole genome shotgun (WGS) entry which is preliminary data.</text>
</comment>
<dbReference type="Proteomes" id="UP000266723">
    <property type="component" value="Unassembled WGS sequence"/>
</dbReference>
<dbReference type="PANTHER" id="PTHR42923:SF17">
    <property type="entry name" value="AMINE OXIDASE DOMAIN-CONTAINING PROTEIN"/>
    <property type="match status" value="1"/>
</dbReference>
<sequence>MRVAVIGGGISGLGSAYVLAKEYGIEEVVLFEKEESLGGHAKTVRFDDVDFDIGFIVFNTVRTLVSSALLLFGIVIKRNHFSHPNLGDIVAKIADIRRLASRFPSLSAFTASELGLLFSQLFLFVPIEDFLLFCHWFVERRAFPSESASGPPWMSVDVLISIVGDIARIQVDVLDSVVLRSLHGRRRTFRVSLFDGRFLARVLTRRSFLRGSRPVEWGCQVESFPVDFSGSAGADWLSPCR</sequence>
<evidence type="ECO:0008006" key="3">
    <source>
        <dbReference type="Google" id="ProtNLM"/>
    </source>
</evidence>
<dbReference type="PRINTS" id="PR00419">
    <property type="entry name" value="ADXRDTASE"/>
</dbReference>
<reference evidence="1 2" key="1">
    <citation type="journal article" date="2020" name="BMC Genomics">
        <title>Intraspecific diversification of the crop wild relative Brassica cretica Lam. using demographic model selection.</title>
        <authorList>
            <person name="Kioukis A."/>
            <person name="Michalopoulou V.A."/>
            <person name="Briers L."/>
            <person name="Pirintsos S."/>
            <person name="Studholme D.J."/>
            <person name="Pavlidis P."/>
            <person name="Sarris P.F."/>
        </authorList>
    </citation>
    <scope>NUCLEOTIDE SEQUENCE [LARGE SCALE GENOMIC DNA]</scope>
    <source>
        <strain evidence="2">cv. PFS-1207/04</strain>
    </source>
</reference>
<dbReference type="SUPFAM" id="SSF51905">
    <property type="entry name" value="FAD/NAD(P)-binding domain"/>
    <property type="match status" value="1"/>
</dbReference>
<evidence type="ECO:0000313" key="2">
    <source>
        <dbReference type="Proteomes" id="UP000266723"/>
    </source>
</evidence>
<evidence type="ECO:0000313" key="1">
    <source>
        <dbReference type="EMBL" id="KAF3529117.1"/>
    </source>
</evidence>
<dbReference type="InterPro" id="IPR050464">
    <property type="entry name" value="Zeta_carotene_desat/Oxidored"/>
</dbReference>
<dbReference type="InterPro" id="IPR036188">
    <property type="entry name" value="FAD/NAD-bd_sf"/>
</dbReference>
<keyword evidence="2" id="KW-1185">Reference proteome</keyword>
<accession>A0ABQ7B9W3</accession>
<organism evidence="1 2">
    <name type="scientific">Brassica cretica</name>
    <name type="common">Mustard</name>
    <dbReference type="NCBI Taxonomy" id="69181"/>
    <lineage>
        <taxon>Eukaryota</taxon>
        <taxon>Viridiplantae</taxon>
        <taxon>Streptophyta</taxon>
        <taxon>Embryophyta</taxon>
        <taxon>Tracheophyta</taxon>
        <taxon>Spermatophyta</taxon>
        <taxon>Magnoliopsida</taxon>
        <taxon>eudicotyledons</taxon>
        <taxon>Gunneridae</taxon>
        <taxon>Pentapetalae</taxon>
        <taxon>rosids</taxon>
        <taxon>malvids</taxon>
        <taxon>Brassicales</taxon>
        <taxon>Brassicaceae</taxon>
        <taxon>Brassiceae</taxon>
        <taxon>Brassica</taxon>
    </lineage>
</organism>
<name>A0ABQ7B9W3_BRACR</name>
<dbReference type="Pfam" id="PF13450">
    <property type="entry name" value="NAD_binding_8"/>
    <property type="match status" value="1"/>
</dbReference>